<protein>
    <submittedName>
        <fullName evidence="1">Uncharacterized protein</fullName>
    </submittedName>
</protein>
<accession>A0A8J9UL76</accession>
<sequence>MKKVRFESPVKAFKIQAMQDSECHSPRPFIERQVKCIPNINILDFKPVPYTNDPIQTYECSNSSPCPKVSKTYLTNISNIDNNKWVPSNELELSTLDCAHYDGGSTLLKSNITVCSDNRNLKSNFNIQPSRLNDSIQILSHTDNKVSSKPTNTLSKSDDFFLKKDDLKNLKSKMSTLHLDKENNPLLKKKELMHLGSYHVQMHAPTYNNPMIIDNVCRCHNCVQILHSKPSPIRNKVLSANSNNFNTCHCVTKPVSHPVSCWPCSYQAINPFPPMCGCSNSSPKSTLKNAVDKKTWDIERYEKSQKTECLDLEVQNSTTKEKREPTVADLFKIIKLQNEQLQLLQEKVDKFISTNNKNEAQVTQPIQNYVTEHVAVESVGSEQKISIGVMTSFEMIRTSTIINKEIVKQNEAQIQCNRSQISIKEVVAKTHPVNLNFLDGITPVTKGQTKPENKNNKEEQIEFTKNTDNFNEDKTLNEMSLYNIQVDNAITPLMSPEQSLYLDVRDYSDSDASSDDQSNVGWTYYNKVMTHVNGILQESDMPSSASALYRKARQKCMQVQIDKTNVSAKRVTFGDDPLINQPVQAHINAPTTDTSLKMNQLAAKYLKNGPLITNSPSPKPTVMPLDMSLATRNYMEKHKLLQQGTNLPQKPCTQLEIPRFLDITALKQQPKLL</sequence>
<name>A0A8J9UL76_9NEOP</name>
<dbReference type="AlphaFoldDB" id="A0A8J9UL76"/>
<organism evidence="1 2">
    <name type="scientific">Brenthis ino</name>
    <name type="common">lesser marbled fritillary</name>
    <dbReference type="NCBI Taxonomy" id="405034"/>
    <lineage>
        <taxon>Eukaryota</taxon>
        <taxon>Metazoa</taxon>
        <taxon>Ecdysozoa</taxon>
        <taxon>Arthropoda</taxon>
        <taxon>Hexapoda</taxon>
        <taxon>Insecta</taxon>
        <taxon>Pterygota</taxon>
        <taxon>Neoptera</taxon>
        <taxon>Endopterygota</taxon>
        <taxon>Lepidoptera</taxon>
        <taxon>Glossata</taxon>
        <taxon>Ditrysia</taxon>
        <taxon>Papilionoidea</taxon>
        <taxon>Nymphalidae</taxon>
        <taxon>Heliconiinae</taxon>
        <taxon>Argynnini</taxon>
        <taxon>Brenthis</taxon>
    </lineage>
</organism>
<dbReference type="EMBL" id="OV170223">
    <property type="protein sequence ID" value="CAH0722316.1"/>
    <property type="molecule type" value="Genomic_DNA"/>
</dbReference>
<feature type="non-terminal residue" evidence="1">
    <location>
        <position position="673"/>
    </location>
</feature>
<gene>
    <name evidence="1" type="ORF">BINO364_LOCUS8292</name>
</gene>
<reference evidence="1" key="1">
    <citation type="submission" date="2021-12" db="EMBL/GenBank/DDBJ databases">
        <authorList>
            <person name="Martin H S."/>
        </authorList>
    </citation>
    <scope>NUCLEOTIDE SEQUENCE</scope>
</reference>
<evidence type="ECO:0000313" key="1">
    <source>
        <dbReference type="EMBL" id="CAH0722316.1"/>
    </source>
</evidence>
<dbReference type="OrthoDB" id="76173at2759"/>
<proteinExistence type="predicted"/>
<keyword evidence="2" id="KW-1185">Reference proteome</keyword>
<evidence type="ECO:0000313" key="2">
    <source>
        <dbReference type="Proteomes" id="UP000838878"/>
    </source>
</evidence>
<dbReference type="Proteomes" id="UP000838878">
    <property type="component" value="Chromosome 3"/>
</dbReference>